<dbReference type="InParanoid" id="A0A6L2P849"/>
<name>A0A6L2P849_COPFO</name>
<sequence length="270" mass="30202">MVVLERYLQLYERESQLISSAWKTFHIFFYVIVALSGIAAGSAFSQVLESFGGNCVLHSNVTFVSDKTNNSSTSYLTIDCVKTEWGRQSDCSFCQYVPVCSVIFSIVWITFFLMCGRGGKTTRGLSQPWRIVLPSLIFNITFLGVALAAACKLHDGINVFCSSFQDDMDETNCHDLARYQLMEGNTGLLTYKYMKVAQISSWINVAGWSMSVIVLLMRCFCAPDFQLIQISILAPTPVQEQHLSSRQDSIDGVCEDMIDHGNTGRQQSHT</sequence>
<dbReference type="Pfam" id="PF26158">
    <property type="entry name" value="Claudin_TMEM179-179B"/>
    <property type="match status" value="1"/>
</dbReference>
<keyword evidence="2 6" id="KW-0812">Transmembrane</keyword>
<dbReference type="InterPro" id="IPR059010">
    <property type="entry name" value="TMEM179-179B"/>
</dbReference>
<feature type="transmembrane region" description="Helical" evidence="6">
    <location>
        <begin position="128"/>
        <end position="150"/>
    </location>
</feature>
<dbReference type="Proteomes" id="UP000502823">
    <property type="component" value="Unassembled WGS sequence"/>
</dbReference>
<protein>
    <submittedName>
        <fullName evidence="7">Uncharacterized protein</fullName>
    </submittedName>
</protein>
<feature type="transmembrane region" description="Helical" evidence="6">
    <location>
        <begin position="199"/>
        <end position="221"/>
    </location>
</feature>
<proteinExistence type="inferred from homology"/>
<feature type="transmembrane region" description="Helical" evidence="6">
    <location>
        <begin position="21"/>
        <end position="44"/>
    </location>
</feature>
<gene>
    <name evidence="7" type="ORF">Cfor_11334</name>
</gene>
<feature type="transmembrane region" description="Helical" evidence="6">
    <location>
        <begin position="96"/>
        <end position="116"/>
    </location>
</feature>
<keyword evidence="3 6" id="KW-1133">Transmembrane helix</keyword>
<dbReference type="EMBL" id="BLKM01006623">
    <property type="protein sequence ID" value="GFG28406.1"/>
    <property type="molecule type" value="Genomic_DNA"/>
</dbReference>
<evidence type="ECO:0000256" key="1">
    <source>
        <dbReference type="ARBA" id="ARBA00004141"/>
    </source>
</evidence>
<evidence type="ECO:0000313" key="8">
    <source>
        <dbReference type="Proteomes" id="UP000502823"/>
    </source>
</evidence>
<dbReference type="InterPro" id="IPR029673">
    <property type="entry name" value="TMEM179"/>
</dbReference>
<evidence type="ECO:0000313" key="7">
    <source>
        <dbReference type="EMBL" id="GFG28406.1"/>
    </source>
</evidence>
<reference evidence="8" key="1">
    <citation type="submission" date="2020-01" db="EMBL/GenBank/DDBJ databases">
        <title>Draft genome sequence of the Termite Coptotermes fromosanus.</title>
        <authorList>
            <person name="Itakura S."/>
            <person name="Yosikawa Y."/>
            <person name="Umezawa K."/>
        </authorList>
    </citation>
    <scope>NUCLEOTIDE SEQUENCE [LARGE SCALE GENOMIC DNA]</scope>
</reference>
<comment type="subcellular location">
    <subcellularLocation>
        <location evidence="1">Membrane</location>
        <topology evidence="1">Multi-pass membrane protein</topology>
    </subcellularLocation>
</comment>
<keyword evidence="8" id="KW-1185">Reference proteome</keyword>
<organism evidence="7 8">
    <name type="scientific">Coptotermes formosanus</name>
    <name type="common">Formosan subterranean termite</name>
    <dbReference type="NCBI Taxonomy" id="36987"/>
    <lineage>
        <taxon>Eukaryota</taxon>
        <taxon>Metazoa</taxon>
        <taxon>Ecdysozoa</taxon>
        <taxon>Arthropoda</taxon>
        <taxon>Hexapoda</taxon>
        <taxon>Insecta</taxon>
        <taxon>Pterygota</taxon>
        <taxon>Neoptera</taxon>
        <taxon>Polyneoptera</taxon>
        <taxon>Dictyoptera</taxon>
        <taxon>Blattodea</taxon>
        <taxon>Blattoidea</taxon>
        <taxon>Termitoidae</taxon>
        <taxon>Rhinotermitidae</taxon>
        <taxon>Coptotermes</taxon>
    </lineage>
</organism>
<dbReference type="AlphaFoldDB" id="A0A6L2P849"/>
<evidence type="ECO:0000256" key="3">
    <source>
        <dbReference type="ARBA" id="ARBA00022989"/>
    </source>
</evidence>
<dbReference type="OrthoDB" id="8173371at2759"/>
<evidence type="ECO:0000256" key="6">
    <source>
        <dbReference type="SAM" id="Phobius"/>
    </source>
</evidence>
<comment type="caution">
    <text evidence="7">The sequence shown here is derived from an EMBL/GenBank/DDBJ whole genome shotgun (WGS) entry which is preliminary data.</text>
</comment>
<evidence type="ECO:0000256" key="5">
    <source>
        <dbReference type="ARBA" id="ARBA00093776"/>
    </source>
</evidence>
<comment type="similarity">
    <text evidence="5">Belongs to the TMEM179 family.</text>
</comment>
<accession>A0A6L2P849</accession>
<dbReference type="PANTHER" id="PTHR31872">
    <property type="entry name" value="TRANSMEMBRANE PROTEIN 179"/>
    <property type="match status" value="1"/>
</dbReference>
<keyword evidence="4 6" id="KW-0472">Membrane</keyword>
<evidence type="ECO:0000256" key="2">
    <source>
        <dbReference type="ARBA" id="ARBA00022692"/>
    </source>
</evidence>
<dbReference type="PANTHER" id="PTHR31872:SF4">
    <property type="entry name" value="TRANSMEMBRANE PROTEIN 179"/>
    <property type="match status" value="1"/>
</dbReference>
<evidence type="ECO:0000256" key="4">
    <source>
        <dbReference type="ARBA" id="ARBA00023136"/>
    </source>
</evidence>